<dbReference type="Gene3D" id="3.20.20.70">
    <property type="entry name" value="Aldolase class I"/>
    <property type="match status" value="1"/>
</dbReference>
<reference evidence="8" key="1">
    <citation type="journal article" date="2019" name="Int. J. Syst. Evol. Microbiol.">
        <title>The Global Catalogue of Microorganisms (GCM) 10K type strain sequencing project: providing services to taxonomists for standard genome sequencing and annotation.</title>
        <authorList>
            <consortium name="The Broad Institute Genomics Platform"/>
            <consortium name="The Broad Institute Genome Sequencing Center for Infectious Disease"/>
            <person name="Wu L."/>
            <person name="Ma J."/>
        </authorList>
    </citation>
    <scope>NUCLEOTIDE SEQUENCE [LARGE SCALE GENOMIC DNA]</scope>
    <source>
        <strain evidence="8">CGMCC 4.6997</strain>
    </source>
</reference>
<evidence type="ECO:0000313" key="7">
    <source>
        <dbReference type="EMBL" id="MFC5502612.1"/>
    </source>
</evidence>
<dbReference type="Proteomes" id="UP001596039">
    <property type="component" value="Unassembled WGS sequence"/>
</dbReference>
<dbReference type="PANTHER" id="PTHR10578:SF107">
    <property type="entry name" value="2-HYDROXYACID OXIDASE 1"/>
    <property type="match status" value="1"/>
</dbReference>
<dbReference type="SUPFAM" id="SSF51395">
    <property type="entry name" value="FMN-linked oxidoreductases"/>
    <property type="match status" value="1"/>
</dbReference>
<evidence type="ECO:0000256" key="1">
    <source>
        <dbReference type="ARBA" id="ARBA00001917"/>
    </source>
</evidence>
<dbReference type="InterPro" id="IPR008259">
    <property type="entry name" value="FMN_hydac_DH_AS"/>
</dbReference>
<protein>
    <submittedName>
        <fullName evidence="7">Alpha-hydroxy acid oxidase</fullName>
        <ecNumber evidence="7">1.-.-.-</ecNumber>
    </submittedName>
</protein>
<dbReference type="InterPro" id="IPR013785">
    <property type="entry name" value="Aldolase_TIM"/>
</dbReference>
<organism evidence="7 8">
    <name type="scientific">Lysinimonas soli</name>
    <dbReference type="NCBI Taxonomy" id="1074233"/>
    <lineage>
        <taxon>Bacteria</taxon>
        <taxon>Bacillati</taxon>
        <taxon>Actinomycetota</taxon>
        <taxon>Actinomycetes</taxon>
        <taxon>Micrococcales</taxon>
        <taxon>Microbacteriaceae</taxon>
        <taxon>Lysinimonas</taxon>
    </lineage>
</organism>
<gene>
    <name evidence="7" type="ORF">ACFPJ4_10225</name>
</gene>
<dbReference type="InterPro" id="IPR000262">
    <property type="entry name" value="FMN-dep_DH"/>
</dbReference>
<comment type="similarity">
    <text evidence="5">Belongs to the FMN-dependent alpha-hydroxy acid dehydrogenase family.</text>
</comment>
<keyword evidence="8" id="KW-1185">Reference proteome</keyword>
<dbReference type="Pfam" id="PF01070">
    <property type="entry name" value="FMN_dh"/>
    <property type="match status" value="1"/>
</dbReference>
<evidence type="ECO:0000313" key="8">
    <source>
        <dbReference type="Proteomes" id="UP001596039"/>
    </source>
</evidence>
<evidence type="ECO:0000256" key="5">
    <source>
        <dbReference type="ARBA" id="ARBA00024042"/>
    </source>
</evidence>
<accession>A0ABW0NTK7</accession>
<dbReference type="GO" id="GO:0016491">
    <property type="term" value="F:oxidoreductase activity"/>
    <property type="evidence" value="ECO:0007669"/>
    <property type="project" value="UniProtKB-KW"/>
</dbReference>
<keyword evidence="4 7" id="KW-0560">Oxidoreductase</keyword>
<evidence type="ECO:0000256" key="4">
    <source>
        <dbReference type="ARBA" id="ARBA00023002"/>
    </source>
</evidence>
<keyword evidence="3" id="KW-0288">FMN</keyword>
<feature type="domain" description="FMN hydroxy acid dehydrogenase" evidence="6">
    <location>
        <begin position="1"/>
        <end position="357"/>
    </location>
</feature>
<dbReference type="EMBL" id="JBHSMG010000002">
    <property type="protein sequence ID" value="MFC5502612.1"/>
    <property type="molecule type" value="Genomic_DNA"/>
</dbReference>
<keyword evidence="2" id="KW-0285">Flavoprotein</keyword>
<sequence length="357" mass="38339">MRQQFQTLEEIHRVALTKLDDVIVDYLEGGAGDETTIRRNRSAFEEWEFQPRVMSGLSSPPTATTFLGLPLSIPVLTAPFGSDTMFHEDGQKAVARANQAMGTVSMVPEAGSFSYEQVAHAAPAAARIAQLHPAGSDENFLRLLARISAAGYSAVCVTVDSPTGGWRERNRRNALEFDSSIIGGNYNPADRDQMEAALGQLFTHVDNVWSWHKLSSLLDDFELPWIAKGITTVADARAAVDAGASAIIVSNHGGRQLDDVPASLPALVEIRSELGPGVDIALDSGIRRGSDVIKAVALGATAVVLGRSAVYGLTADGQRGVERTLELLTEEMITVLTLLGRGGITDLNHEAMRRVPR</sequence>
<dbReference type="CDD" id="cd02809">
    <property type="entry name" value="alpha_hydroxyacid_oxid_FMN"/>
    <property type="match status" value="1"/>
</dbReference>
<dbReference type="PROSITE" id="PS00557">
    <property type="entry name" value="FMN_HYDROXY_ACID_DH_1"/>
    <property type="match status" value="1"/>
</dbReference>
<evidence type="ECO:0000256" key="3">
    <source>
        <dbReference type="ARBA" id="ARBA00022643"/>
    </source>
</evidence>
<dbReference type="RefSeq" id="WP_386740301.1">
    <property type="nucleotide sequence ID" value="NZ_JBHSMG010000002.1"/>
</dbReference>
<dbReference type="EC" id="1.-.-.-" evidence="7"/>
<comment type="caution">
    <text evidence="7">The sequence shown here is derived from an EMBL/GenBank/DDBJ whole genome shotgun (WGS) entry which is preliminary data.</text>
</comment>
<comment type="cofactor">
    <cofactor evidence="1">
        <name>FMN</name>
        <dbReference type="ChEBI" id="CHEBI:58210"/>
    </cofactor>
</comment>
<dbReference type="InterPro" id="IPR037396">
    <property type="entry name" value="FMN_HAD"/>
</dbReference>
<dbReference type="PIRSF" id="PIRSF000138">
    <property type="entry name" value="Al-hdrx_acd_dh"/>
    <property type="match status" value="1"/>
</dbReference>
<dbReference type="PROSITE" id="PS51349">
    <property type="entry name" value="FMN_HYDROXY_ACID_DH_2"/>
    <property type="match status" value="1"/>
</dbReference>
<name>A0ABW0NTK7_9MICO</name>
<proteinExistence type="inferred from homology"/>
<evidence type="ECO:0000259" key="6">
    <source>
        <dbReference type="PROSITE" id="PS51349"/>
    </source>
</evidence>
<evidence type="ECO:0000256" key="2">
    <source>
        <dbReference type="ARBA" id="ARBA00022630"/>
    </source>
</evidence>
<dbReference type="InterPro" id="IPR012133">
    <property type="entry name" value="Alpha-hydoxy_acid_DH_FMN"/>
</dbReference>
<dbReference type="PANTHER" id="PTHR10578">
    <property type="entry name" value="S -2-HYDROXY-ACID OXIDASE-RELATED"/>
    <property type="match status" value="1"/>
</dbReference>